<sequence length="76" mass="8659">MNKERKQRFQNVISSLEEAKDELTDIQAEEIDALDALPEGLQMSSRGDKMQEWIDFIDDTVASIDDVISNIEAETK</sequence>
<dbReference type="EMBL" id="BK015022">
    <property type="protein sequence ID" value="DAD87540.1"/>
    <property type="molecule type" value="Genomic_DNA"/>
</dbReference>
<name>A0A8S5MZA9_9CAUD</name>
<protein>
    <submittedName>
        <fullName evidence="2">Uncharacterized protein</fullName>
    </submittedName>
</protein>
<organism evidence="2">
    <name type="scientific">Siphoviridae sp. ctAUQ2</name>
    <dbReference type="NCBI Taxonomy" id="2826182"/>
    <lineage>
        <taxon>Viruses</taxon>
        <taxon>Duplodnaviria</taxon>
        <taxon>Heunggongvirae</taxon>
        <taxon>Uroviricota</taxon>
        <taxon>Caudoviricetes</taxon>
    </lineage>
</organism>
<evidence type="ECO:0000313" key="2">
    <source>
        <dbReference type="EMBL" id="DAD87540.1"/>
    </source>
</evidence>
<accession>A0A8S5MZA9</accession>
<keyword evidence="1" id="KW-0175">Coiled coil</keyword>
<proteinExistence type="predicted"/>
<evidence type="ECO:0000256" key="1">
    <source>
        <dbReference type="SAM" id="Coils"/>
    </source>
</evidence>
<feature type="coiled-coil region" evidence="1">
    <location>
        <begin position="6"/>
        <end position="36"/>
    </location>
</feature>
<reference evidence="2" key="1">
    <citation type="journal article" date="2021" name="Proc. Natl. Acad. Sci. U.S.A.">
        <title>A Catalog of Tens of Thousands of Viruses from Human Metagenomes Reveals Hidden Associations with Chronic Diseases.</title>
        <authorList>
            <person name="Tisza M.J."/>
            <person name="Buck C.B."/>
        </authorList>
    </citation>
    <scope>NUCLEOTIDE SEQUENCE</scope>
    <source>
        <strain evidence="2">CtAUQ2</strain>
    </source>
</reference>